<feature type="signal peptide" evidence="1">
    <location>
        <begin position="1"/>
        <end position="17"/>
    </location>
</feature>
<organism evidence="2 3">
    <name type="scientific">Flavobacterium arcticum</name>
    <dbReference type="NCBI Taxonomy" id="1784713"/>
    <lineage>
        <taxon>Bacteria</taxon>
        <taxon>Pseudomonadati</taxon>
        <taxon>Bacteroidota</taxon>
        <taxon>Flavobacteriia</taxon>
        <taxon>Flavobacteriales</taxon>
        <taxon>Flavobacteriaceae</taxon>
        <taxon>Flavobacterium</taxon>
    </lineage>
</organism>
<gene>
    <name evidence="2" type="ORF">DVK85_03255</name>
</gene>
<dbReference type="InterPro" id="IPR018550">
    <property type="entry name" value="Lipid-A_deacylase-rel"/>
</dbReference>
<name>A0A345H9N7_9FLAO</name>
<keyword evidence="3" id="KW-1185">Reference proteome</keyword>
<keyword evidence="1" id="KW-0732">Signal</keyword>
<protein>
    <submittedName>
        <fullName evidence="2">Acyloxyacyl hydrolase</fullName>
    </submittedName>
</protein>
<dbReference type="GO" id="GO:0016787">
    <property type="term" value="F:hydrolase activity"/>
    <property type="evidence" value="ECO:0007669"/>
    <property type="project" value="UniProtKB-KW"/>
</dbReference>
<dbReference type="OrthoDB" id="627554at2"/>
<accession>A0A345H9N7</accession>
<dbReference type="KEGG" id="fat:DVK85_03255"/>
<dbReference type="Pfam" id="PF09411">
    <property type="entry name" value="PagL"/>
    <property type="match status" value="1"/>
</dbReference>
<dbReference type="Proteomes" id="UP000253951">
    <property type="component" value="Chromosome"/>
</dbReference>
<sequence>MRYFLYLLLLLTQCIFAQQESEGKCFVDANYFYGNVVQHRKSIQHLITGHPEGVIISFNRKTFGEKQWESAYNYPDYGVSFHYEDMKSKALGEMYGLYGHYNFYFLKRNLVFRIGQGVAYNTNPYDKETNFRNYAYGSSIMPTTYFMLNYNKLDLWQGFGIQAGVSFIHHSNGSMKSPNTSTNTLAINAGLNYTFSRAKNHMYIPRHQDSIAYKEPVRYNIAFRGGVNENDVIGGEKYPYYALSFYADKRWSRKSAFQLGVDFFWPKYLEEYIKFKSVAFPEENVDPNTDYRKVGVFVGHELFINKLSLETQAGIYVYEPFKSTGSLYQRVGMKYYFSKKIFGGFGLKTHMAKAEVLEFTMGVRL</sequence>
<evidence type="ECO:0000256" key="1">
    <source>
        <dbReference type="SAM" id="SignalP"/>
    </source>
</evidence>
<dbReference type="EMBL" id="CP031188">
    <property type="protein sequence ID" value="AXG73297.1"/>
    <property type="molecule type" value="Genomic_DNA"/>
</dbReference>
<dbReference type="RefSeq" id="WP_114677058.1">
    <property type="nucleotide sequence ID" value="NZ_CP031188.1"/>
</dbReference>
<proteinExistence type="predicted"/>
<dbReference type="AlphaFoldDB" id="A0A345H9N7"/>
<dbReference type="Gene3D" id="2.40.160.20">
    <property type="match status" value="1"/>
</dbReference>
<evidence type="ECO:0000313" key="2">
    <source>
        <dbReference type="EMBL" id="AXG73297.1"/>
    </source>
</evidence>
<evidence type="ECO:0000313" key="3">
    <source>
        <dbReference type="Proteomes" id="UP000253951"/>
    </source>
</evidence>
<feature type="chain" id="PRO_5016591327" evidence="1">
    <location>
        <begin position="18"/>
        <end position="365"/>
    </location>
</feature>
<keyword evidence="2" id="KW-0378">Hydrolase</keyword>
<reference evidence="2 3" key="1">
    <citation type="submission" date="2018-07" db="EMBL/GenBank/DDBJ databases">
        <title>Complete genome sequence of Flavobacterium arcticum type strain SM1502T.</title>
        <authorList>
            <person name="Li Y."/>
            <person name="Li D.-D."/>
        </authorList>
    </citation>
    <scope>NUCLEOTIDE SEQUENCE [LARGE SCALE GENOMIC DNA]</scope>
    <source>
        <strain evidence="2 3">SM1502</strain>
    </source>
</reference>